<keyword evidence="2" id="KW-0472">Membrane</keyword>
<proteinExistence type="predicted"/>
<keyword evidence="1" id="KW-0175">Coiled coil</keyword>
<organism evidence="3 4">
    <name type="scientific">Cinchona calisaya</name>
    <dbReference type="NCBI Taxonomy" id="153742"/>
    <lineage>
        <taxon>Eukaryota</taxon>
        <taxon>Viridiplantae</taxon>
        <taxon>Streptophyta</taxon>
        <taxon>Embryophyta</taxon>
        <taxon>Tracheophyta</taxon>
        <taxon>Spermatophyta</taxon>
        <taxon>Magnoliopsida</taxon>
        <taxon>eudicotyledons</taxon>
        <taxon>Gunneridae</taxon>
        <taxon>Pentapetalae</taxon>
        <taxon>asterids</taxon>
        <taxon>lamiids</taxon>
        <taxon>Gentianales</taxon>
        <taxon>Rubiaceae</taxon>
        <taxon>Cinchonoideae</taxon>
        <taxon>Cinchoneae</taxon>
        <taxon>Cinchona</taxon>
    </lineage>
</organism>
<keyword evidence="4" id="KW-1185">Reference proteome</keyword>
<evidence type="ECO:0000256" key="1">
    <source>
        <dbReference type="SAM" id="Coils"/>
    </source>
</evidence>
<reference evidence="3 4" key="1">
    <citation type="submission" date="2024-11" db="EMBL/GenBank/DDBJ databases">
        <title>A near-complete genome assembly of Cinchona calisaya.</title>
        <authorList>
            <person name="Lian D.C."/>
            <person name="Zhao X.W."/>
            <person name="Wei L."/>
        </authorList>
    </citation>
    <scope>NUCLEOTIDE SEQUENCE [LARGE SCALE GENOMIC DNA]</scope>
    <source>
        <tissue evidence="3">Nenye</tissue>
    </source>
</reference>
<keyword evidence="2" id="KW-0812">Transmembrane</keyword>
<keyword evidence="2" id="KW-1133">Transmembrane helix</keyword>
<feature type="coiled-coil region" evidence="1">
    <location>
        <begin position="42"/>
        <end position="76"/>
    </location>
</feature>
<evidence type="ECO:0000256" key="2">
    <source>
        <dbReference type="SAM" id="Phobius"/>
    </source>
</evidence>
<sequence>MEMKLCSASAVNLAELLHLGQKSTQPGGFMVAINMGYDTPMCKRTNNILAKLLRNLRNAETENKNLKLELSKLKAKGRALWIVLALSWIMVFVLLFEYARRNQGAPNFRMLE</sequence>
<name>A0ABD2YAA3_9GENT</name>
<protein>
    <submittedName>
        <fullName evidence="3">Uncharacterized protein</fullName>
    </submittedName>
</protein>
<dbReference type="EMBL" id="JBJUIK010000015">
    <property type="protein sequence ID" value="KAL3503124.1"/>
    <property type="molecule type" value="Genomic_DNA"/>
</dbReference>
<feature type="transmembrane region" description="Helical" evidence="2">
    <location>
        <begin position="79"/>
        <end position="99"/>
    </location>
</feature>
<gene>
    <name evidence="3" type="ORF">ACH5RR_037573</name>
</gene>
<dbReference type="AlphaFoldDB" id="A0ABD2YAA3"/>
<evidence type="ECO:0000313" key="3">
    <source>
        <dbReference type="EMBL" id="KAL3503124.1"/>
    </source>
</evidence>
<comment type="caution">
    <text evidence="3">The sequence shown here is derived from an EMBL/GenBank/DDBJ whole genome shotgun (WGS) entry which is preliminary data.</text>
</comment>
<dbReference type="Proteomes" id="UP001630127">
    <property type="component" value="Unassembled WGS sequence"/>
</dbReference>
<accession>A0ABD2YAA3</accession>
<evidence type="ECO:0000313" key="4">
    <source>
        <dbReference type="Proteomes" id="UP001630127"/>
    </source>
</evidence>